<reference evidence="3" key="1">
    <citation type="submission" date="2017-11" db="EMBL/GenBank/DDBJ databases">
        <authorList>
            <person name="Kuznetsova I."/>
            <person name="Sazanova A."/>
            <person name="Chirak E."/>
            <person name="Safronova V."/>
            <person name="Willems A."/>
        </authorList>
    </citation>
    <scope>NUCLEOTIDE SEQUENCE [LARGE SCALE GENOMIC DNA]</scope>
    <source>
        <strain evidence="3">PEPV15</strain>
    </source>
</reference>
<dbReference type="PANTHER" id="PTHR37314:SF4">
    <property type="entry name" value="UPF0700 TRANSMEMBRANE PROTEIN YOAK"/>
    <property type="match status" value="1"/>
</dbReference>
<dbReference type="Pfam" id="PF06912">
    <property type="entry name" value="DUF1275"/>
    <property type="match status" value="1"/>
</dbReference>
<gene>
    <name evidence="2" type="ORF">CU100_17930</name>
</gene>
<protein>
    <submittedName>
        <fullName evidence="2">DUF1275 domain-containing protein</fullName>
    </submittedName>
</protein>
<evidence type="ECO:0000313" key="3">
    <source>
        <dbReference type="Proteomes" id="UP000241158"/>
    </source>
</evidence>
<feature type="transmembrane region" description="Helical" evidence="1">
    <location>
        <begin position="222"/>
        <end position="241"/>
    </location>
</feature>
<accession>A0A2P7ASV2</accession>
<comment type="caution">
    <text evidence="2">The sequence shown here is derived from an EMBL/GenBank/DDBJ whole genome shotgun (WGS) entry which is preliminary data.</text>
</comment>
<sequence length="254" mass="27376">MMRNYLRRLTGRVRSDPADRHLAYILTFVAGAANAGGFLAVQQYTSHMSGIVSAMADSFALGDVKFALSGLAAFASFVTGAAVSAILVNWGRRQSLQSEYAFPIMIEAALLLCFGLMGSNLSQHEWLFVPATVMLLCFIMGLQNAVITKLSNARIRTTHVTGMTTDMGIELGKLFYWNIARSDTAGPMVRADRAKLKVHSSLVFLFFAGGIVGAVGFRFAGFGATIFLALVLLVAAAVPFFDDVKTTLSKTLAR</sequence>
<proteinExistence type="predicted"/>
<feature type="transmembrane region" description="Helical" evidence="1">
    <location>
        <begin position="100"/>
        <end position="121"/>
    </location>
</feature>
<keyword evidence="1" id="KW-1133">Transmembrane helix</keyword>
<dbReference type="Proteomes" id="UP000241158">
    <property type="component" value="Unassembled WGS sequence"/>
</dbReference>
<keyword evidence="1" id="KW-0472">Membrane</keyword>
<dbReference type="OrthoDB" id="270162at2"/>
<dbReference type="PANTHER" id="PTHR37314">
    <property type="entry name" value="SLR0142 PROTEIN"/>
    <property type="match status" value="1"/>
</dbReference>
<feature type="transmembrane region" description="Helical" evidence="1">
    <location>
        <begin position="64"/>
        <end position="88"/>
    </location>
</feature>
<keyword evidence="3" id="KW-1185">Reference proteome</keyword>
<evidence type="ECO:0000256" key="1">
    <source>
        <dbReference type="SAM" id="Phobius"/>
    </source>
</evidence>
<evidence type="ECO:0000313" key="2">
    <source>
        <dbReference type="EMBL" id="PSH57301.1"/>
    </source>
</evidence>
<dbReference type="AlphaFoldDB" id="A0A2P7ASV2"/>
<feature type="transmembrane region" description="Helical" evidence="1">
    <location>
        <begin position="21"/>
        <end position="44"/>
    </location>
</feature>
<feature type="transmembrane region" description="Helical" evidence="1">
    <location>
        <begin position="198"/>
        <end position="216"/>
    </location>
</feature>
<dbReference type="EMBL" id="PGGN01000003">
    <property type="protein sequence ID" value="PSH57301.1"/>
    <property type="molecule type" value="Genomic_DNA"/>
</dbReference>
<organism evidence="2 3">
    <name type="scientific">Phyllobacterium endophyticum</name>
    <dbReference type="NCBI Taxonomy" id="1149773"/>
    <lineage>
        <taxon>Bacteria</taxon>
        <taxon>Pseudomonadati</taxon>
        <taxon>Pseudomonadota</taxon>
        <taxon>Alphaproteobacteria</taxon>
        <taxon>Hyphomicrobiales</taxon>
        <taxon>Phyllobacteriaceae</taxon>
        <taxon>Phyllobacterium</taxon>
    </lineage>
</organism>
<keyword evidence="1" id="KW-0812">Transmembrane</keyword>
<feature type="transmembrane region" description="Helical" evidence="1">
    <location>
        <begin position="127"/>
        <end position="147"/>
    </location>
</feature>
<dbReference type="InterPro" id="IPR010699">
    <property type="entry name" value="DUF1275"/>
</dbReference>
<name>A0A2P7ASV2_9HYPH</name>